<comment type="caution">
    <text evidence="1">The sequence shown here is derived from an EMBL/GenBank/DDBJ whole genome shotgun (WGS) entry which is preliminary data.</text>
</comment>
<evidence type="ECO:0000313" key="1">
    <source>
        <dbReference type="EMBL" id="CAH1199046.1"/>
    </source>
</evidence>
<dbReference type="InterPro" id="IPR052913">
    <property type="entry name" value="Glycopeptide_resist_protein"/>
</dbReference>
<dbReference type="InterPro" id="IPR007391">
    <property type="entry name" value="Vancomycin_resist_VanW"/>
</dbReference>
<name>A0ABN8G3M8_9BACL</name>
<dbReference type="RefSeq" id="WP_236339579.1">
    <property type="nucleotide sequence ID" value="NZ_CAKMMF010000005.1"/>
</dbReference>
<gene>
    <name evidence="1" type="ORF">PAECIP111893_01216</name>
</gene>
<protein>
    <recommendedName>
        <fullName evidence="3">Vancomycin resistance protein</fullName>
    </recommendedName>
</protein>
<evidence type="ECO:0008006" key="3">
    <source>
        <dbReference type="Google" id="ProtNLM"/>
    </source>
</evidence>
<proteinExistence type="predicted"/>
<sequence>MLRRRDRTQARWMPARLLVDNIRSLLRGWLFQMTTRKANADYELSSYIVLSESIIQVSRWDGDEEINRRRFHNMHTACTLMDGVWLEPNQIFSLRRFYKDTPGELGFQEGPVIINGKVTFANGGGVCAAASLIFDAALKANLSILEKHNHSADMWGESRFIHLGGDATYAYGRKDLKLRNSHEGDIIVRADFDYNTLTLTCRLYSPIPLAGTVRIDNEILQELLPAQEDGHKYRNGSIVWTRRYLCSASGRERLTYSKKEIYQPFRLRE</sequence>
<reference evidence="1" key="1">
    <citation type="submission" date="2022-01" db="EMBL/GenBank/DDBJ databases">
        <authorList>
            <person name="Criscuolo A."/>
        </authorList>
    </citation>
    <scope>NUCLEOTIDE SEQUENCE</scope>
    <source>
        <strain evidence="1">CIP111893</strain>
    </source>
</reference>
<keyword evidence="2" id="KW-1185">Reference proteome</keyword>
<dbReference type="Pfam" id="PF04294">
    <property type="entry name" value="VanW"/>
    <property type="match status" value="1"/>
</dbReference>
<organism evidence="1 2">
    <name type="scientific">Paenibacillus plantiphilus</name>
    <dbReference type="NCBI Taxonomy" id="2905650"/>
    <lineage>
        <taxon>Bacteria</taxon>
        <taxon>Bacillati</taxon>
        <taxon>Bacillota</taxon>
        <taxon>Bacilli</taxon>
        <taxon>Bacillales</taxon>
        <taxon>Paenibacillaceae</taxon>
        <taxon>Paenibacillus</taxon>
    </lineage>
</organism>
<dbReference type="PANTHER" id="PTHR35788">
    <property type="entry name" value="EXPORTED PROTEIN-RELATED"/>
    <property type="match status" value="1"/>
</dbReference>
<evidence type="ECO:0000313" key="2">
    <source>
        <dbReference type="Proteomes" id="UP000838686"/>
    </source>
</evidence>
<accession>A0ABN8G3M8</accession>
<dbReference type="EMBL" id="CAKMMF010000005">
    <property type="protein sequence ID" value="CAH1199046.1"/>
    <property type="molecule type" value="Genomic_DNA"/>
</dbReference>
<dbReference type="Proteomes" id="UP000838686">
    <property type="component" value="Unassembled WGS sequence"/>
</dbReference>
<dbReference type="PANTHER" id="PTHR35788:SF1">
    <property type="entry name" value="EXPORTED PROTEIN"/>
    <property type="match status" value="1"/>
</dbReference>